<reference evidence="9" key="2">
    <citation type="submission" date="2020-09" db="EMBL/GenBank/DDBJ databases">
        <authorList>
            <person name="Sun Q."/>
            <person name="Ohkuma M."/>
        </authorList>
    </citation>
    <scope>NUCLEOTIDE SEQUENCE</scope>
    <source>
        <strain evidence="9">JCM 17251</strain>
    </source>
</reference>
<dbReference type="PROSITE" id="PS51100">
    <property type="entry name" value="PTS_EIIB_TYPE_3"/>
    <property type="match status" value="1"/>
</dbReference>
<comment type="caution">
    <text evidence="9">The sequence shown here is derived from an EMBL/GenBank/DDBJ whole genome shotgun (WGS) entry which is preliminary data.</text>
</comment>
<keyword evidence="1" id="KW-0813">Transport</keyword>
<dbReference type="EMBL" id="BMOS01000015">
    <property type="protein sequence ID" value="GGN59937.1"/>
    <property type="molecule type" value="Genomic_DNA"/>
</dbReference>
<keyword evidence="5" id="KW-0598">Phosphotransferase system</keyword>
<name>A0A917XYN1_9BACI</name>
<evidence type="ECO:0000256" key="4">
    <source>
        <dbReference type="ARBA" id="ARBA00022679"/>
    </source>
</evidence>
<evidence type="ECO:0000256" key="5">
    <source>
        <dbReference type="ARBA" id="ARBA00022683"/>
    </source>
</evidence>
<sequence length="98" mass="11014">MEKVIVVCEAGITTSLLVRKLNDLAQEKEQDIDIQSKSLEEGLDYIKEHDVDVVLLGPQIHQSAKNYEVSTNAKVAKISVEDYNTMNVYSIFEQISEA</sequence>
<feature type="modified residue" description="Phosphocysteine; by EIIA" evidence="7">
    <location>
        <position position="8"/>
    </location>
</feature>
<dbReference type="RefSeq" id="WP_188857616.1">
    <property type="nucleotide sequence ID" value="NZ_BMOS01000015.1"/>
</dbReference>
<protein>
    <submittedName>
        <fullName evidence="9">PTS sugar transporter subunit IIB</fullName>
    </submittedName>
</protein>
<keyword evidence="4" id="KW-0808">Transferase</keyword>
<evidence type="ECO:0000256" key="7">
    <source>
        <dbReference type="PROSITE-ProRule" id="PRU00423"/>
    </source>
</evidence>
<dbReference type="PANTHER" id="PTHR34581">
    <property type="entry name" value="PTS SYSTEM N,N'-DIACETYLCHITOBIOSE-SPECIFIC EIIB COMPONENT"/>
    <property type="match status" value="1"/>
</dbReference>
<evidence type="ECO:0000256" key="6">
    <source>
        <dbReference type="ARBA" id="ARBA00022777"/>
    </source>
</evidence>
<dbReference type="GO" id="GO:0008982">
    <property type="term" value="F:protein-N(PI)-phosphohistidine-sugar phosphotransferase activity"/>
    <property type="evidence" value="ECO:0007669"/>
    <property type="project" value="InterPro"/>
</dbReference>
<dbReference type="Pfam" id="PF02302">
    <property type="entry name" value="PTS_IIB"/>
    <property type="match status" value="1"/>
</dbReference>
<dbReference type="InterPro" id="IPR013012">
    <property type="entry name" value="PTS_EIIB_3"/>
</dbReference>
<evidence type="ECO:0000256" key="3">
    <source>
        <dbReference type="ARBA" id="ARBA00022597"/>
    </source>
</evidence>
<accession>A0A917XYN1</accession>
<feature type="domain" description="PTS EIIB type-3" evidence="8">
    <location>
        <begin position="1"/>
        <end position="98"/>
    </location>
</feature>
<keyword evidence="3 9" id="KW-0762">Sugar transport</keyword>
<dbReference type="SUPFAM" id="SSF52794">
    <property type="entry name" value="PTS system IIB component-like"/>
    <property type="match status" value="1"/>
</dbReference>
<reference evidence="9" key="1">
    <citation type="journal article" date="2014" name="Int. J. Syst. Evol. Microbiol.">
        <title>Complete genome sequence of Corynebacterium casei LMG S-19264T (=DSM 44701T), isolated from a smear-ripened cheese.</title>
        <authorList>
            <consortium name="US DOE Joint Genome Institute (JGI-PGF)"/>
            <person name="Walter F."/>
            <person name="Albersmeier A."/>
            <person name="Kalinowski J."/>
            <person name="Ruckert C."/>
        </authorList>
    </citation>
    <scope>NUCLEOTIDE SEQUENCE</scope>
    <source>
        <strain evidence="9">JCM 17251</strain>
    </source>
</reference>
<dbReference type="InterPro" id="IPR051819">
    <property type="entry name" value="PTS_sugar-specific_EIIB"/>
</dbReference>
<proteinExistence type="predicted"/>
<keyword evidence="2" id="KW-0597">Phosphoprotein</keyword>
<evidence type="ECO:0000256" key="1">
    <source>
        <dbReference type="ARBA" id="ARBA00022448"/>
    </source>
</evidence>
<dbReference type="AlphaFoldDB" id="A0A917XYN1"/>
<dbReference type="GO" id="GO:0016301">
    <property type="term" value="F:kinase activity"/>
    <property type="evidence" value="ECO:0007669"/>
    <property type="project" value="UniProtKB-KW"/>
</dbReference>
<dbReference type="InterPro" id="IPR003501">
    <property type="entry name" value="PTS_EIIB_2/3"/>
</dbReference>
<evidence type="ECO:0000259" key="8">
    <source>
        <dbReference type="PROSITE" id="PS51100"/>
    </source>
</evidence>
<evidence type="ECO:0000313" key="9">
    <source>
        <dbReference type="EMBL" id="GGN59937.1"/>
    </source>
</evidence>
<evidence type="ECO:0000256" key="2">
    <source>
        <dbReference type="ARBA" id="ARBA00022553"/>
    </source>
</evidence>
<dbReference type="PANTHER" id="PTHR34581:SF2">
    <property type="entry name" value="PTS SYSTEM N,N'-DIACETYLCHITOBIOSE-SPECIFIC EIIB COMPONENT"/>
    <property type="match status" value="1"/>
</dbReference>
<dbReference type="GO" id="GO:0009401">
    <property type="term" value="P:phosphoenolpyruvate-dependent sugar phosphotransferase system"/>
    <property type="evidence" value="ECO:0007669"/>
    <property type="project" value="UniProtKB-KW"/>
</dbReference>
<keyword evidence="6" id="KW-0418">Kinase</keyword>
<dbReference type="Gene3D" id="3.40.50.2300">
    <property type="match status" value="1"/>
</dbReference>
<organism evidence="9 10">
    <name type="scientific">Oceanobacillus indicireducens</name>
    <dbReference type="NCBI Taxonomy" id="1004261"/>
    <lineage>
        <taxon>Bacteria</taxon>
        <taxon>Bacillati</taxon>
        <taxon>Bacillota</taxon>
        <taxon>Bacilli</taxon>
        <taxon>Bacillales</taxon>
        <taxon>Bacillaceae</taxon>
        <taxon>Oceanobacillus</taxon>
    </lineage>
</organism>
<dbReference type="Proteomes" id="UP000624041">
    <property type="component" value="Unassembled WGS sequence"/>
</dbReference>
<gene>
    <name evidence="9" type="primary">ptcB</name>
    <name evidence="9" type="ORF">GCM10007971_23540</name>
</gene>
<keyword evidence="10" id="KW-1185">Reference proteome</keyword>
<dbReference type="InterPro" id="IPR036095">
    <property type="entry name" value="PTS_EIIB-like_sf"/>
</dbReference>
<evidence type="ECO:0000313" key="10">
    <source>
        <dbReference type="Proteomes" id="UP000624041"/>
    </source>
</evidence>